<dbReference type="SUPFAM" id="SSF56925">
    <property type="entry name" value="OMPA-like"/>
    <property type="match status" value="1"/>
</dbReference>
<dbReference type="InterPro" id="IPR011250">
    <property type="entry name" value="OMP/PagP_B-barrel"/>
</dbReference>
<organism evidence="2 3">
    <name type="scientific">Epilithonimonas mollis</name>
    <dbReference type="NCBI Taxonomy" id="216903"/>
    <lineage>
        <taxon>Bacteria</taxon>
        <taxon>Pseudomonadati</taxon>
        <taxon>Bacteroidota</taxon>
        <taxon>Flavobacteriia</taxon>
        <taxon>Flavobacteriales</taxon>
        <taxon>Weeksellaceae</taxon>
        <taxon>Chryseobacterium group</taxon>
        <taxon>Epilithonimonas</taxon>
    </lineage>
</organism>
<proteinExistence type="predicted"/>
<accession>A0A1M6NKR9</accession>
<dbReference type="STRING" id="216903.SAMN05444371_0472"/>
<gene>
    <name evidence="2" type="ORF">SAMN05444371_0472</name>
</gene>
<feature type="domain" description="Outer membrane protein beta-barrel" evidence="1">
    <location>
        <begin position="20"/>
        <end position="169"/>
    </location>
</feature>
<dbReference type="OrthoDB" id="947434at2"/>
<keyword evidence="3" id="KW-1185">Reference proteome</keyword>
<dbReference type="Pfam" id="PF13568">
    <property type="entry name" value="OMP_b-brl_2"/>
    <property type="match status" value="1"/>
</dbReference>
<evidence type="ECO:0000313" key="3">
    <source>
        <dbReference type="Proteomes" id="UP000184498"/>
    </source>
</evidence>
<dbReference type="RefSeq" id="WP_072996240.1">
    <property type="nucleotide sequence ID" value="NZ_FRAM01000001.1"/>
</dbReference>
<dbReference type="AlphaFoldDB" id="A0A1M6NKR9"/>
<dbReference type="Proteomes" id="UP000184498">
    <property type="component" value="Unassembled WGS sequence"/>
</dbReference>
<protein>
    <submittedName>
        <fullName evidence="2">Outer membrane protein beta-barrel domain-containing protein</fullName>
    </submittedName>
</protein>
<dbReference type="InterPro" id="IPR025665">
    <property type="entry name" value="Beta-barrel_OMP_2"/>
</dbReference>
<dbReference type="EMBL" id="FRAM01000001">
    <property type="protein sequence ID" value="SHJ96122.1"/>
    <property type="molecule type" value="Genomic_DNA"/>
</dbReference>
<evidence type="ECO:0000259" key="1">
    <source>
        <dbReference type="Pfam" id="PF13568"/>
    </source>
</evidence>
<name>A0A1M6NKR9_9FLAO</name>
<reference evidence="3" key="1">
    <citation type="submission" date="2016-11" db="EMBL/GenBank/DDBJ databases">
        <authorList>
            <person name="Varghese N."/>
            <person name="Submissions S."/>
        </authorList>
    </citation>
    <scope>NUCLEOTIDE SEQUENCE [LARGE SCALE GENOMIC DNA]</scope>
    <source>
        <strain evidence="3">DSM 18016</strain>
    </source>
</reference>
<evidence type="ECO:0000313" key="2">
    <source>
        <dbReference type="EMBL" id="SHJ96122.1"/>
    </source>
</evidence>
<sequence>MKRFFGILGLVTVSMVYSQSFGVKGGVNISTVSKENGWSDTNSKIGYYAGAYMHAQVNSVFSIQPELIYNNMGVKYENGKTSHTLNLDYIAMPIMFQFEPIPKFYLEAGPQLGFLVSNKNKYETDNKTIIEKDKDAYNQFDLSVGLGLGYKFNNMAIGVRYLAGFTDIKKNGSTSWNNSDKQLRNNGLQIGLQFGL</sequence>